<gene>
    <name evidence="7" type="ORF">POVCU2_0035930</name>
</gene>
<feature type="domain" description="TOG" evidence="6">
    <location>
        <begin position="791"/>
        <end position="1034"/>
    </location>
</feature>
<dbReference type="GO" id="GO:0007051">
    <property type="term" value="P:spindle organization"/>
    <property type="evidence" value="ECO:0007669"/>
    <property type="project" value="InterPro"/>
</dbReference>
<feature type="compositionally biased region" description="Acidic residues" evidence="5">
    <location>
        <begin position="181"/>
        <end position="193"/>
    </location>
</feature>
<dbReference type="PANTHER" id="PTHR12609">
    <property type="entry name" value="MICROTUBULE ASSOCIATED PROTEIN XMAP215"/>
    <property type="match status" value="1"/>
</dbReference>
<protein>
    <recommendedName>
        <fullName evidence="6">TOG domain-containing protein</fullName>
    </recommendedName>
</protein>
<dbReference type="GO" id="GO:0046785">
    <property type="term" value="P:microtubule polymerization"/>
    <property type="evidence" value="ECO:0007669"/>
    <property type="project" value="InterPro"/>
</dbReference>
<comment type="subcellular location">
    <subcellularLocation>
        <location evidence="1">Cytoplasm</location>
        <location evidence="1">Cytoskeleton</location>
    </subcellularLocation>
</comment>
<dbReference type="InterPro" id="IPR034085">
    <property type="entry name" value="TOG"/>
</dbReference>
<evidence type="ECO:0000259" key="6">
    <source>
        <dbReference type="SMART" id="SM01349"/>
    </source>
</evidence>
<keyword evidence="4" id="KW-0175">Coiled coil</keyword>
<proteinExistence type="predicted"/>
<reference evidence="8" key="1">
    <citation type="submission" date="2016-05" db="EMBL/GenBank/DDBJ databases">
        <authorList>
            <person name="Naeem Raeece"/>
        </authorList>
    </citation>
    <scope>NUCLEOTIDE SEQUENCE [LARGE SCALE GENOMIC DNA]</scope>
</reference>
<evidence type="ECO:0000256" key="3">
    <source>
        <dbReference type="ARBA" id="ARBA00023212"/>
    </source>
</evidence>
<evidence type="ECO:0000256" key="1">
    <source>
        <dbReference type="ARBA" id="ARBA00004245"/>
    </source>
</evidence>
<dbReference type="InterPro" id="IPR016024">
    <property type="entry name" value="ARM-type_fold"/>
</dbReference>
<keyword evidence="3" id="KW-0206">Cytoskeleton</keyword>
<evidence type="ECO:0000256" key="5">
    <source>
        <dbReference type="SAM" id="MobiDB-lite"/>
    </source>
</evidence>
<dbReference type="SMART" id="SM01349">
    <property type="entry name" value="TOG"/>
    <property type="match status" value="2"/>
</dbReference>
<dbReference type="GO" id="GO:0061863">
    <property type="term" value="F:microtubule plus end polymerase"/>
    <property type="evidence" value="ECO:0007669"/>
    <property type="project" value="InterPro"/>
</dbReference>
<name>A0A1A8W0D1_PLAOA</name>
<sequence>MESRKTLRIGKSVVHGRTGPLRGDIGHDDEEEKKKNIKQVCSSDTAEGHNKYPADTSGSRSGNRRGVEDKKEEEQEQQQQQQKKKKVRSGEDKNVDDASGEDILNSHFNKDDNEHNSGDIFEQLLQRELAKGALGGGVVEKNANKLKANIEKANLEKENVGRVNMGKANTGAGGKMGKEEEQQEQQQEQEEEDLSKINLMERINSAVVKHRMHGYSEVIKCFCTEGDMDRKTEILGKVFREEDSVLKYISDTNLICQIKATEMTEAYITTLKEIYIHTFRHNFKSEDALINAFVNENRNKLCTIFTKIYNVLCEKILTNTKSFDSGYNIVSKIIEYSSSDKITLNVITLLCEYIHNIYLKSDKSVSCIKGVKIKIISSILLLFYKLLKSFRANIICVKTINKYCFKFNEMIDKSVKTNFYLLYIEILSQIKNCDFQNIIMNDLNSQQKNYITKELQKEEHNEYKSDNIKSYLINQKGNDGEMCNDMKNNLPFGLNINNLIDETDVFKDICTKQWEKRVLEGSIDKNSNTNNTSLSNENLLPWKIKVEAINLLYDKLKSKYAIKKTSYISNILNIIYKLLKNESALPVVVSTLKLLHILIDKFEKDIYNTVKNFSFILCSKLKDSNKQVSNACMECLTKAISMYSIDIFIEDLSKNLKDKNNNTRLVTLEFLLKNFDYIDRKNIIPIIDVTKHLLNDTVANIKNTTFKVYSLIIVNYGEDIYPSFFTSLPSNKKKSILTMCTNETKKKKGFDEEENSPVNGYKKGGEFLSKSTSKGGDSINLGNSINNDGVNYRLTNDTKELLLPNTIMKNLSSHSYTSKIEALHLLSEWIKIEINLMNVNLNNLVQNIKTNCYDFKGKYTQLNTAIYDFFNHFVDVLHHFNINHMNNPSFIKIMNILMSLYLDKVTDKKEGIICTNFLHKCFLYFDNNVVIDVLIKNNDTKNAKKCEECIKILQKIFLNKNPTTSNVNIKSLIYFLKKFVDSKNTNLKNSSILMLQILCKNFGDKYVLSYLEGISENIRQVVKAKEDVDRFAQKHGAIPVPAMGKQSHGRHGATATNVVPAHVNGKSGEQAKKPDFAFAHGGGDVTLDESSTTRHRNVVQIDYTNAYLSYKASDEVSESGHLEEKQTDLEQKTGLTKPTQELRRDTISGTGISTEVLSGVGVSDHGVKSKFVKRTMAGGTEEEVGEKEKEEEEEEEEMINVSDAIRQYVSQISSEGDCGRNSGGVNFSPHSVAVNTSKIINVIEQVGKYYIHPDKLDMLINSNMLQKIYNGSKSKCVRLVYVLLFSLRENTERYADVLFEFVVRIIDDADVSSEQIDRLLTCMCKNIGISKYITQINNYILSERMHNCITGGIITEGNSNGGNGNGGNGNGGNGNGGNGNGGNGNGGYCSNVVGRNGKRILRRNKILIVINNINTNHILLLNEKVIKKKVLKFYLDFFFDDNEQVREKASLVLDHIYSKYGKNIFFEIYEKLTVHKKECLHDIFNQMKLNKENFSFYKIFSSNNLHIKRLSNNESNISGTTPTMSKTKSVKRLSSFNKNKMMKIEFPAYYKIKTDKLKWDKNLDQSHLGYLMREFKFFGSQELISHMFSENVNMLNRSISFFKDYLVNSSSQSTFFSKSGFLDLLLKWIFYTLYGHQNNSELICASTNLIRIILKTIEDNYVFLNDQELVILVNFIFDKINSSVTSSEIRKKLKEILLCLCYVSNHKLYFALLLKSLSSSGQKRICDSLDVILKLIILYKDKCLNVERDVMKILQVFTVHSKNKNVTICCLKIFANIQSFCPNFYKCIDNDDISYYLKSKVDEFIEKCPDYKVTSKDSEDEENNSAYQSENSEGIRNRNIHIIMHMGMHAHITVAAAKSLCNILA</sequence>
<dbReference type="Proteomes" id="UP000078560">
    <property type="component" value="Unassembled WGS sequence"/>
</dbReference>
<feature type="domain" description="TOG" evidence="6">
    <location>
        <begin position="524"/>
        <end position="749"/>
    </location>
</feature>
<dbReference type="Gene3D" id="1.25.10.10">
    <property type="entry name" value="Leucine-rich Repeat Variant"/>
    <property type="match status" value="4"/>
</dbReference>
<dbReference type="InterPro" id="IPR045110">
    <property type="entry name" value="XMAP215"/>
</dbReference>
<evidence type="ECO:0000256" key="4">
    <source>
        <dbReference type="SAM" id="Coils"/>
    </source>
</evidence>
<evidence type="ECO:0000313" key="7">
    <source>
        <dbReference type="EMBL" id="SBS86220.1"/>
    </source>
</evidence>
<dbReference type="InterPro" id="IPR048491">
    <property type="entry name" value="XMAP215_CLASP_TOG"/>
</dbReference>
<dbReference type="GO" id="GO:0051010">
    <property type="term" value="F:microtubule plus-end binding"/>
    <property type="evidence" value="ECO:0007669"/>
    <property type="project" value="InterPro"/>
</dbReference>
<evidence type="ECO:0000313" key="8">
    <source>
        <dbReference type="Proteomes" id="UP000078560"/>
    </source>
</evidence>
<feature type="coiled-coil region" evidence="4">
    <location>
        <begin position="1177"/>
        <end position="1207"/>
    </location>
</feature>
<organism evidence="7 8">
    <name type="scientific">Plasmodium ovale curtisi</name>
    <dbReference type="NCBI Taxonomy" id="864141"/>
    <lineage>
        <taxon>Eukaryota</taxon>
        <taxon>Sar</taxon>
        <taxon>Alveolata</taxon>
        <taxon>Apicomplexa</taxon>
        <taxon>Aconoidasida</taxon>
        <taxon>Haemosporida</taxon>
        <taxon>Plasmodiidae</taxon>
        <taxon>Plasmodium</taxon>
        <taxon>Plasmodium (Plasmodium)</taxon>
    </lineage>
</organism>
<feature type="region of interest" description="Disordered" evidence="5">
    <location>
        <begin position="1"/>
        <end position="116"/>
    </location>
</feature>
<accession>A0A1A8W0D1</accession>
<keyword evidence="2" id="KW-0963">Cytoplasm</keyword>
<dbReference type="GO" id="GO:0030951">
    <property type="term" value="P:establishment or maintenance of microtubule cytoskeleton polarity"/>
    <property type="evidence" value="ECO:0007669"/>
    <property type="project" value="InterPro"/>
</dbReference>
<dbReference type="GO" id="GO:0005856">
    <property type="term" value="C:cytoskeleton"/>
    <property type="evidence" value="ECO:0007669"/>
    <property type="project" value="UniProtKB-SubCell"/>
</dbReference>
<evidence type="ECO:0000256" key="2">
    <source>
        <dbReference type="ARBA" id="ARBA00022490"/>
    </source>
</evidence>
<feature type="region of interest" description="Disordered" evidence="5">
    <location>
        <begin position="164"/>
        <end position="195"/>
    </location>
</feature>
<dbReference type="SUPFAM" id="SSF48371">
    <property type="entry name" value="ARM repeat"/>
    <property type="match status" value="2"/>
</dbReference>
<dbReference type="InterPro" id="IPR011989">
    <property type="entry name" value="ARM-like"/>
</dbReference>
<dbReference type="EMBL" id="FLQU01000478">
    <property type="protein sequence ID" value="SBS86220.1"/>
    <property type="molecule type" value="Genomic_DNA"/>
</dbReference>
<dbReference type="Pfam" id="PF21041">
    <property type="entry name" value="XMAP215_CLASP_TOG"/>
    <property type="match status" value="1"/>
</dbReference>